<dbReference type="RefSeq" id="WP_087344080.1">
    <property type="nucleotide sequence ID" value="NZ_JAQMQD010000005.1"/>
</dbReference>
<dbReference type="InterPro" id="IPR003593">
    <property type="entry name" value="AAA+_ATPase"/>
</dbReference>
<keyword evidence="4 10" id="KW-0067">ATP-binding</keyword>
<feature type="transmembrane region" description="Helical" evidence="7">
    <location>
        <begin position="243"/>
        <end position="262"/>
    </location>
</feature>
<feature type="transmembrane region" description="Helical" evidence="7">
    <location>
        <begin position="161"/>
        <end position="180"/>
    </location>
</feature>
<feature type="domain" description="ABC transporter" evidence="8">
    <location>
        <begin position="335"/>
        <end position="565"/>
    </location>
</feature>
<dbReference type="Gene3D" id="1.20.1560.10">
    <property type="entry name" value="ABC transporter type 1, transmembrane domain"/>
    <property type="match status" value="1"/>
</dbReference>
<evidence type="ECO:0000256" key="4">
    <source>
        <dbReference type="ARBA" id="ARBA00022840"/>
    </source>
</evidence>
<dbReference type="InterPro" id="IPR039421">
    <property type="entry name" value="Type_1_exporter"/>
</dbReference>
<evidence type="ECO:0000259" key="9">
    <source>
        <dbReference type="PROSITE" id="PS50929"/>
    </source>
</evidence>
<dbReference type="Gene3D" id="3.40.50.300">
    <property type="entry name" value="P-loop containing nucleotide triphosphate hydrolases"/>
    <property type="match status" value="1"/>
</dbReference>
<feature type="transmembrane region" description="Helical" evidence="7">
    <location>
        <begin position="61"/>
        <end position="82"/>
    </location>
</feature>
<evidence type="ECO:0000256" key="5">
    <source>
        <dbReference type="ARBA" id="ARBA00022989"/>
    </source>
</evidence>
<gene>
    <name evidence="10" type="ORF">B5F32_09120</name>
</gene>
<dbReference type="SUPFAM" id="SSF52540">
    <property type="entry name" value="P-loop containing nucleoside triphosphate hydrolases"/>
    <property type="match status" value="1"/>
</dbReference>
<evidence type="ECO:0000256" key="2">
    <source>
        <dbReference type="ARBA" id="ARBA00022692"/>
    </source>
</evidence>
<dbReference type="AlphaFoldDB" id="A0A1Y4IH98"/>
<keyword evidence="5 7" id="KW-1133">Transmembrane helix</keyword>
<feature type="domain" description="ABC transmembrane type-1" evidence="9">
    <location>
        <begin position="23"/>
        <end position="304"/>
    </location>
</feature>
<dbReference type="SUPFAM" id="SSF90123">
    <property type="entry name" value="ABC transporter transmembrane region"/>
    <property type="match status" value="1"/>
</dbReference>
<dbReference type="Pfam" id="PF00005">
    <property type="entry name" value="ABC_tran"/>
    <property type="match status" value="1"/>
</dbReference>
<accession>A0A1Y4IH98</accession>
<sequence>MKSFCLYARWLWTASKETRASLFLYSLLQLLHTGVSFYFIYVCKTLVDIASGVSTLDFQRYIWQLAGCVVFQLILSNGKSYLSVRNNIRLQNYLRSRMFSRLAGMDYESRLRYHSGDIQSRLTEDVRVVANMLGQSLPSFAATLMQLAMALAFLSSLDIRLVWLLITVLPACLLLGKLPARNVRRLTLAIRQGDSRVQSFLQECFQHLFLLQAFEKRSWMERQMGDIQDELYSKTMRRNRFSTASRVMVQLAFSGGYSIAFLWGVHGIYTGTVTFGMMTAFLQLVGQIQRPLMEMGRQLPSLIHTTTSIDRLKELETDSMATAPASFSLPGKLGIRFRNVSFHYPGASRYILRWFSHDFRPGSSTAILGETGAGKTTIFRLILSLLRPTEGHILLYNGTGLEMELSSATLCNLIYVPQGNSLWSGTIRENLLLGNPEATESELCEVLEVAAAEFVFGLAEGLDTFCSEQGGGLSEGQAQRIAIARALLRKGSVYLFDELSSSLDDETESRLIRNLSVYLQGHTLLFITHRHRIAAYCDCMVTVRRTTEPVNTGNGLEYVEKREHP</sequence>
<dbReference type="InterPro" id="IPR027417">
    <property type="entry name" value="P-loop_NTPase"/>
</dbReference>
<dbReference type="Pfam" id="PF00664">
    <property type="entry name" value="ABC_membrane"/>
    <property type="match status" value="1"/>
</dbReference>
<dbReference type="SMART" id="SM00382">
    <property type="entry name" value="AAA"/>
    <property type="match status" value="1"/>
</dbReference>
<keyword evidence="6 7" id="KW-0472">Membrane</keyword>
<evidence type="ECO:0000256" key="7">
    <source>
        <dbReference type="SAM" id="Phobius"/>
    </source>
</evidence>
<evidence type="ECO:0000313" key="10">
    <source>
        <dbReference type="EMBL" id="OUP19668.1"/>
    </source>
</evidence>
<keyword evidence="2 7" id="KW-0812">Transmembrane</keyword>
<name>A0A1Y4IH98_PARDI</name>
<dbReference type="GO" id="GO:0015421">
    <property type="term" value="F:ABC-type oligopeptide transporter activity"/>
    <property type="evidence" value="ECO:0007669"/>
    <property type="project" value="TreeGrafter"/>
</dbReference>
<comment type="subcellular location">
    <subcellularLocation>
        <location evidence="1">Cell membrane</location>
        <topology evidence="1">Multi-pass membrane protein</topology>
    </subcellularLocation>
</comment>
<evidence type="ECO:0000313" key="11">
    <source>
        <dbReference type="Proteomes" id="UP000195950"/>
    </source>
</evidence>
<evidence type="ECO:0000256" key="1">
    <source>
        <dbReference type="ARBA" id="ARBA00004651"/>
    </source>
</evidence>
<protein>
    <submittedName>
        <fullName evidence="10">ABC transporter ATP-binding protein</fullName>
    </submittedName>
</protein>
<dbReference type="GO" id="GO:0016887">
    <property type="term" value="F:ATP hydrolysis activity"/>
    <property type="evidence" value="ECO:0007669"/>
    <property type="project" value="InterPro"/>
</dbReference>
<dbReference type="PROSITE" id="PS50929">
    <property type="entry name" value="ABC_TM1F"/>
    <property type="match status" value="1"/>
</dbReference>
<proteinExistence type="predicted"/>
<dbReference type="GO" id="GO:0005524">
    <property type="term" value="F:ATP binding"/>
    <property type="evidence" value="ECO:0007669"/>
    <property type="project" value="UniProtKB-KW"/>
</dbReference>
<dbReference type="InterPro" id="IPR003439">
    <property type="entry name" value="ABC_transporter-like_ATP-bd"/>
</dbReference>
<dbReference type="EMBL" id="NFJX01000006">
    <property type="protein sequence ID" value="OUP19668.1"/>
    <property type="molecule type" value="Genomic_DNA"/>
</dbReference>
<feature type="transmembrane region" description="Helical" evidence="7">
    <location>
        <begin position="137"/>
        <end position="155"/>
    </location>
</feature>
<keyword evidence="3" id="KW-0547">Nucleotide-binding</keyword>
<dbReference type="InterPro" id="IPR011527">
    <property type="entry name" value="ABC1_TM_dom"/>
</dbReference>
<dbReference type="GO" id="GO:0005886">
    <property type="term" value="C:plasma membrane"/>
    <property type="evidence" value="ECO:0007669"/>
    <property type="project" value="UniProtKB-SubCell"/>
</dbReference>
<feature type="transmembrane region" description="Helical" evidence="7">
    <location>
        <begin position="21"/>
        <end position="41"/>
    </location>
</feature>
<dbReference type="PANTHER" id="PTHR43394">
    <property type="entry name" value="ATP-DEPENDENT PERMEASE MDL1, MITOCHONDRIAL"/>
    <property type="match status" value="1"/>
</dbReference>
<dbReference type="CDD" id="cd07346">
    <property type="entry name" value="ABC_6TM_exporters"/>
    <property type="match status" value="1"/>
</dbReference>
<dbReference type="Proteomes" id="UP000195950">
    <property type="component" value="Unassembled WGS sequence"/>
</dbReference>
<organism evidence="10 11">
    <name type="scientific">Parabacteroides distasonis</name>
    <dbReference type="NCBI Taxonomy" id="823"/>
    <lineage>
        <taxon>Bacteria</taxon>
        <taxon>Pseudomonadati</taxon>
        <taxon>Bacteroidota</taxon>
        <taxon>Bacteroidia</taxon>
        <taxon>Bacteroidales</taxon>
        <taxon>Tannerellaceae</taxon>
        <taxon>Parabacteroides</taxon>
    </lineage>
</organism>
<evidence type="ECO:0000256" key="3">
    <source>
        <dbReference type="ARBA" id="ARBA00022741"/>
    </source>
</evidence>
<dbReference type="PROSITE" id="PS50893">
    <property type="entry name" value="ABC_TRANSPORTER_2"/>
    <property type="match status" value="1"/>
</dbReference>
<evidence type="ECO:0000256" key="6">
    <source>
        <dbReference type="ARBA" id="ARBA00023136"/>
    </source>
</evidence>
<comment type="caution">
    <text evidence="10">The sequence shown here is derived from an EMBL/GenBank/DDBJ whole genome shotgun (WGS) entry which is preliminary data.</text>
</comment>
<dbReference type="PANTHER" id="PTHR43394:SF1">
    <property type="entry name" value="ATP-BINDING CASSETTE SUB-FAMILY B MEMBER 10, MITOCHONDRIAL"/>
    <property type="match status" value="1"/>
</dbReference>
<evidence type="ECO:0000259" key="8">
    <source>
        <dbReference type="PROSITE" id="PS50893"/>
    </source>
</evidence>
<dbReference type="InterPro" id="IPR036640">
    <property type="entry name" value="ABC1_TM_sf"/>
</dbReference>
<reference evidence="11" key="1">
    <citation type="submission" date="2017-04" db="EMBL/GenBank/DDBJ databases">
        <title>Function of individual gut microbiota members based on whole genome sequencing of pure cultures obtained from chicken caecum.</title>
        <authorList>
            <person name="Medvecky M."/>
            <person name="Cejkova D."/>
            <person name="Polansky O."/>
            <person name="Karasova D."/>
            <person name="Kubasova T."/>
            <person name="Cizek A."/>
            <person name="Rychlik I."/>
        </authorList>
    </citation>
    <scope>NUCLEOTIDE SEQUENCE [LARGE SCALE GENOMIC DNA]</scope>
    <source>
        <strain evidence="11">An199</strain>
    </source>
</reference>